<sequence>MIVPGVAAEWWSRANRPIVVVGSTSGYSVCVWDGRLAWGHRLAWLREREPGDYMVGAVGDWGGRTIRSGGEVCGTD</sequence>
<dbReference type="Proteomes" id="UP001066276">
    <property type="component" value="Chromosome 9"/>
</dbReference>
<evidence type="ECO:0000313" key="1">
    <source>
        <dbReference type="EMBL" id="KAJ1106046.1"/>
    </source>
</evidence>
<reference evidence="1" key="1">
    <citation type="journal article" date="2022" name="bioRxiv">
        <title>Sequencing and chromosome-scale assembly of the giantPleurodeles waltlgenome.</title>
        <authorList>
            <person name="Brown T."/>
            <person name="Elewa A."/>
            <person name="Iarovenko S."/>
            <person name="Subramanian E."/>
            <person name="Araus A.J."/>
            <person name="Petzold A."/>
            <person name="Susuki M."/>
            <person name="Suzuki K.-i.T."/>
            <person name="Hayashi T."/>
            <person name="Toyoda A."/>
            <person name="Oliveira C."/>
            <person name="Osipova E."/>
            <person name="Leigh N.D."/>
            <person name="Simon A."/>
            <person name="Yun M.H."/>
        </authorList>
    </citation>
    <scope>NUCLEOTIDE SEQUENCE</scope>
    <source>
        <strain evidence="1">20211129_DDA</strain>
        <tissue evidence="1">Liver</tissue>
    </source>
</reference>
<name>A0AAV7MRP2_PLEWA</name>
<accession>A0AAV7MRP2</accession>
<dbReference type="EMBL" id="JANPWB010000013">
    <property type="protein sequence ID" value="KAJ1106046.1"/>
    <property type="molecule type" value="Genomic_DNA"/>
</dbReference>
<keyword evidence="2" id="KW-1185">Reference proteome</keyword>
<proteinExistence type="predicted"/>
<comment type="caution">
    <text evidence="1">The sequence shown here is derived from an EMBL/GenBank/DDBJ whole genome shotgun (WGS) entry which is preliminary data.</text>
</comment>
<evidence type="ECO:0000313" key="2">
    <source>
        <dbReference type="Proteomes" id="UP001066276"/>
    </source>
</evidence>
<gene>
    <name evidence="1" type="ORF">NDU88_003449</name>
</gene>
<dbReference type="AlphaFoldDB" id="A0AAV7MRP2"/>
<organism evidence="1 2">
    <name type="scientific">Pleurodeles waltl</name>
    <name type="common">Iberian ribbed newt</name>
    <dbReference type="NCBI Taxonomy" id="8319"/>
    <lineage>
        <taxon>Eukaryota</taxon>
        <taxon>Metazoa</taxon>
        <taxon>Chordata</taxon>
        <taxon>Craniata</taxon>
        <taxon>Vertebrata</taxon>
        <taxon>Euteleostomi</taxon>
        <taxon>Amphibia</taxon>
        <taxon>Batrachia</taxon>
        <taxon>Caudata</taxon>
        <taxon>Salamandroidea</taxon>
        <taxon>Salamandridae</taxon>
        <taxon>Pleurodelinae</taxon>
        <taxon>Pleurodeles</taxon>
    </lineage>
</organism>
<protein>
    <submittedName>
        <fullName evidence="1">Uncharacterized protein</fullName>
    </submittedName>
</protein>